<sequence>MRLSMRDRFVLLNVLPAEGDIATIKIVHRLRQDLAPTEKEFKDYKIVQKEQQVVWDDAMEQKRGPQEKKIGPKAFILIEEAFEKLSKDK</sequence>
<organism evidence="1">
    <name type="scientific">marine sediment metagenome</name>
    <dbReference type="NCBI Taxonomy" id="412755"/>
    <lineage>
        <taxon>unclassified sequences</taxon>
        <taxon>metagenomes</taxon>
        <taxon>ecological metagenomes</taxon>
    </lineage>
</organism>
<feature type="non-terminal residue" evidence="1">
    <location>
        <position position="89"/>
    </location>
</feature>
<protein>
    <submittedName>
        <fullName evidence="1">Uncharacterized protein</fullName>
    </submittedName>
</protein>
<dbReference type="AlphaFoldDB" id="X1BUR1"/>
<reference evidence="1" key="1">
    <citation type="journal article" date="2014" name="Front. Microbiol.">
        <title>High frequency of phylogenetically diverse reductive dehalogenase-homologous genes in deep subseafloor sedimentary metagenomes.</title>
        <authorList>
            <person name="Kawai M."/>
            <person name="Futagami T."/>
            <person name="Toyoda A."/>
            <person name="Takaki Y."/>
            <person name="Nishi S."/>
            <person name="Hori S."/>
            <person name="Arai W."/>
            <person name="Tsubouchi T."/>
            <person name="Morono Y."/>
            <person name="Uchiyama I."/>
            <person name="Ito T."/>
            <person name="Fujiyama A."/>
            <person name="Inagaki F."/>
            <person name="Takami H."/>
        </authorList>
    </citation>
    <scope>NUCLEOTIDE SEQUENCE</scope>
    <source>
        <strain evidence="1">Expedition CK06-06</strain>
    </source>
</reference>
<gene>
    <name evidence="1" type="ORF">S01H4_51443</name>
</gene>
<dbReference type="EMBL" id="BART01029290">
    <property type="protein sequence ID" value="GAG99474.1"/>
    <property type="molecule type" value="Genomic_DNA"/>
</dbReference>
<comment type="caution">
    <text evidence="1">The sequence shown here is derived from an EMBL/GenBank/DDBJ whole genome shotgun (WGS) entry which is preliminary data.</text>
</comment>
<proteinExistence type="predicted"/>
<name>X1BUR1_9ZZZZ</name>
<accession>X1BUR1</accession>
<evidence type="ECO:0000313" key="1">
    <source>
        <dbReference type="EMBL" id="GAG99474.1"/>
    </source>
</evidence>